<dbReference type="InterPro" id="IPR011577">
    <property type="entry name" value="Cyt_b561_bac/Ni-Hgenase"/>
</dbReference>
<evidence type="ECO:0000256" key="6">
    <source>
        <dbReference type="SAM" id="Phobius"/>
    </source>
</evidence>
<proteinExistence type="predicted"/>
<dbReference type="InterPro" id="IPR016174">
    <property type="entry name" value="Di-haem_cyt_TM"/>
</dbReference>
<sequence length="265" mass="30273">MSHSWNAEQFQSQLESLTQIYTPEFWPTWLIIVAMGILGMLAALALHALLRYILVPAKKWGHEHRAYLYPFAVRLWHWTNAFLFIVLLFSGLMNHFAIGTYLIMATLVQVHTICGYLLLVSWIGFVAVNAYGGNGHHYIIRFKGWIGRCIKQARYYLIGIMKGEPHPFEANEQSKFNPLQQAAYTAVMYGLVPLLLFSGFFCLYPTLGLETGAGYWMLKIHFILALASVAFIFGHLYLCTTGDTPTTAFKSMIDGYHRHREVKPE</sequence>
<dbReference type="Gene3D" id="1.20.950.20">
    <property type="entry name" value="Transmembrane di-heme cytochromes, Chain C"/>
    <property type="match status" value="1"/>
</dbReference>
<reference evidence="9" key="1">
    <citation type="submission" date="2017-09" db="EMBL/GenBank/DDBJ databases">
        <title>FDA dAtabase for Regulatory Grade micrObial Sequences (FDA-ARGOS): Supporting development and validation of Infectious Disease Dx tests.</title>
        <authorList>
            <person name="Minogue T."/>
            <person name="Wolcott M."/>
            <person name="Wasieloski L."/>
            <person name="Aguilar W."/>
            <person name="Moore D."/>
            <person name="Tallon L."/>
            <person name="Sadzewicz L."/>
            <person name="Ott S."/>
            <person name="Zhao X."/>
            <person name="Nagaraj S."/>
            <person name="Vavikolanu K."/>
            <person name="Aluvathingal J."/>
            <person name="Nadendla S."/>
            <person name="Sichtig H."/>
        </authorList>
    </citation>
    <scope>NUCLEOTIDE SEQUENCE [LARGE SCALE GENOMIC DNA]</scope>
    <source>
        <strain evidence="9">FDAARGOS_387</strain>
    </source>
</reference>
<evidence type="ECO:0000256" key="1">
    <source>
        <dbReference type="ARBA" id="ARBA00004651"/>
    </source>
</evidence>
<dbReference type="GO" id="GO:0022904">
    <property type="term" value="P:respiratory electron transport chain"/>
    <property type="evidence" value="ECO:0007669"/>
    <property type="project" value="InterPro"/>
</dbReference>
<organism evidence="8 9">
    <name type="scientific">Budvicia aquatica</name>
    <dbReference type="NCBI Taxonomy" id="82979"/>
    <lineage>
        <taxon>Bacteria</taxon>
        <taxon>Pseudomonadati</taxon>
        <taxon>Pseudomonadota</taxon>
        <taxon>Gammaproteobacteria</taxon>
        <taxon>Enterobacterales</taxon>
        <taxon>Budviciaceae</taxon>
        <taxon>Budvicia</taxon>
    </lineage>
</organism>
<gene>
    <name evidence="8" type="ORF">CRN84_14335</name>
</gene>
<evidence type="ECO:0000256" key="2">
    <source>
        <dbReference type="ARBA" id="ARBA00022475"/>
    </source>
</evidence>
<dbReference type="AlphaFoldDB" id="A0A2C6C254"/>
<dbReference type="Pfam" id="PF01292">
    <property type="entry name" value="Ni_hydr_CYTB"/>
    <property type="match status" value="1"/>
</dbReference>
<dbReference type="GO" id="GO:0020037">
    <property type="term" value="F:heme binding"/>
    <property type="evidence" value="ECO:0007669"/>
    <property type="project" value="TreeGrafter"/>
</dbReference>
<evidence type="ECO:0000256" key="4">
    <source>
        <dbReference type="ARBA" id="ARBA00022989"/>
    </source>
</evidence>
<protein>
    <submittedName>
        <fullName evidence="8">Thiosulfate reductase cytochrome B subunit</fullName>
    </submittedName>
</protein>
<dbReference type="RefSeq" id="WP_029093679.1">
    <property type="nucleotide sequence ID" value="NZ_PDDX01000001.1"/>
</dbReference>
<feature type="domain" description="Cytochrome b561 bacterial/Ni-hydrogenase" evidence="7">
    <location>
        <begin position="69"/>
        <end position="255"/>
    </location>
</feature>
<dbReference type="EMBL" id="PDDX01000001">
    <property type="protein sequence ID" value="PHI30430.1"/>
    <property type="molecule type" value="Genomic_DNA"/>
</dbReference>
<keyword evidence="5 6" id="KW-0472">Membrane</keyword>
<feature type="transmembrane region" description="Helical" evidence="6">
    <location>
        <begin position="29"/>
        <end position="54"/>
    </location>
</feature>
<comment type="caution">
    <text evidence="8">The sequence shown here is derived from an EMBL/GenBank/DDBJ whole genome shotgun (WGS) entry which is preliminary data.</text>
</comment>
<dbReference type="STRING" id="1111728.GCA_000427805_04257"/>
<dbReference type="InterPro" id="IPR051542">
    <property type="entry name" value="Hydrogenase_cytochrome"/>
</dbReference>
<comment type="subcellular location">
    <subcellularLocation>
        <location evidence="1">Cell membrane</location>
        <topology evidence="1">Multi-pass membrane protein</topology>
    </subcellularLocation>
</comment>
<evidence type="ECO:0000256" key="3">
    <source>
        <dbReference type="ARBA" id="ARBA00022692"/>
    </source>
</evidence>
<dbReference type="Proteomes" id="UP000224974">
    <property type="component" value="Unassembled WGS sequence"/>
</dbReference>
<dbReference type="PANTHER" id="PTHR30485:SF1">
    <property type="entry name" value="CYTOCHROME YDHU-RELATED"/>
    <property type="match status" value="1"/>
</dbReference>
<name>A0A2C6C254_9GAMM</name>
<evidence type="ECO:0000313" key="9">
    <source>
        <dbReference type="Proteomes" id="UP000224974"/>
    </source>
</evidence>
<dbReference type="GO" id="GO:0009055">
    <property type="term" value="F:electron transfer activity"/>
    <property type="evidence" value="ECO:0007669"/>
    <property type="project" value="InterPro"/>
</dbReference>
<evidence type="ECO:0000313" key="8">
    <source>
        <dbReference type="EMBL" id="PHI30430.1"/>
    </source>
</evidence>
<dbReference type="OrthoDB" id="1117555at2"/>
<keyword evidence="9" id="KW-1185">Reference proteome</keyword>
<evidence type="ECO:0000259" key="7">
    <source>
        <dbReference type="Pfam" id="PF01292"/>
    </source>
</evidence>
<feature type="transmembrane region" description="Helical" evidence="6">
    <location>
        <begin position="182"/>
        <end position="207"/>
    </location>
</feature>
<accession>A0A2C6C254</accession>
<dbReference type="SUPFAM" id="SSF81342">
    <property type="entry name" value="Transmembrane di-heme cytochromes"/>
    <property type="match status" value="1"/>
</dbReference>
<evidence type="ECO:0000256" key="5">
    <source>
        <dbReference type="ARBA" id="ARBA00023136"/>
    </source>
</evidence>
<feature type="transmembrane region" description="Helical" evidence="6">
    <location>
        <begin position="110"/>
        <end position="131"/>
    </location>
</feature>
<feature type="transmembrane region" description="Helical" evidence="6">
    <location>
        <begin position="213"/>
        <end position="238"/>
    </location>
</feature>
<dbReference type="GO" id="GO:0005886">
    <property type="term" value="C:plasma membrane"/>
    <property type="evidence" value="ECO:0007669"/>
    <property type="project" value="UniProtKB-SubCell"/>
</dbReference>
<keyword evidence="4 6" id="KW-1133">Transmembrane helix</keyword>
<keyword evidence="2" id="KW-1003">Cell membrane</keyword>
<dbReference type="NCBIfam" id="NF011582">
    <property type="entry name" value="PRK15006.1"/>
    <property type="match status" value="1"/>
</dbReference>
<dbReference type="PANTHER" id="PTHR30485">
    <property type="entry name" value="NI/FE-HYDROGENASE 1 B-TYPE CYTOCHROME SUBUNIT"/>
    <property type="match status" value="1"/>
</dbReference>
<keyword evidence="3 6" id="KW-0812">Transmembrane</keyword>
<feature type="transmembrane region" description="Helical" evidence="6">
    <location>
        <begin position="75"/>
        <end position="98"/>
    </location>
</feature>